<sequence length="132" mass="14770">MKRFIAIFLILLYAGVSSGTSLTLHYCMGELQGMSLNQQQSDHCENCGMLKSKALKNKCCKDKQHEFKIGKEQRVASFSFQFAALFPVVLPARFTNLKSVDVHSLAVVYPVSQSPPIGIGKPVYLLNRTFRI</sequence>
<geneLocation type="plasmid" evidence="1 2">
    <name>unnamed1</name>
</geneLocation>
<evidence type="ECO:0000313" key="1">
    <source>
        <dbReference type="EMBL" id="QJD98599.1"/>
    </source>
</evidence>
<keyword evidence="2" id="KW-1185">Reference proteome</keyword>
<keyword evidence="1" id="KW-0614">Plasmid</keyword>
<dbReference type="AlphaFoldDB" id="A0A7L5E8E4"/>
<protein>
    <submittedName>
        <fullName evidence="1">Uncharacterized protein</fullName>
    </submittedName>
</protein>
<gene>
    <name evidence="1" type="ORF">HH214_21835</name>
</gene>
<proteinExistence type="predicted"/>
<dbReference type="InterPro" id="IPR058060">
    <property type="entry name" value="HYC_CC_PP"/>
</dbReference>
<dbReference type="NCBIfam" id="NF047658">
    <property type="entry name" value="HYC_CC_PP"/>
    <property type="match status" value="1"/>
</dbReference>
<reference evidence="1 2" key="1">
    <citation type="submission" date="2020-04" db="EMBL/GenBank/DDBJ databases">
        <title>Genome sequencing of novel species.</title>
        <authorList>
            <person name="Heo J."/>
            <person name="Kim S.-J."/>
            <person name="Kim J.-S."/>
            <person name="Hong S.-B."/>
            <person name="Kwon S.-W."/>
        </authorList>
    </citation>
    <scope>NUCLEOTIDE SEQUENCE [LARGE SCALE GENOMIC DNA]</scope>
    <source>
        <strain evidence="1 2">F39-2</strain>
        <plasmid evidence="1 2">unnamed1</plasmid>
    </source>
</reference>
<organism evidence="1 2">
    <name type="scientific">Mucilaginibacter robiniae</name>
    <dbReference type="NCBI Taxonomy" id="2728022"/>
    <lineage>
        <taxon>Bacteria</taxon>
        <taxon>Pseudomonadati</taxon>
        <taxon>Bacteroidota</taxon>
        <taxon>Sphingobacteriia</taxon>
        <taxon>Sphingobacteriales</taxon>
        <taxon>Sphingobacteriaceae</taxon>
        <taxon>Mucilaginibacter</taxon>
    </lineage>
</organism>
<dbReference type="RefSeq" id="WP_169611335.1">
    <property type="nucleotide sequence ID" value="NZ_CP051683.1"/>
</dbReference>
<dbReference type="KEGG" id="mrob:HH214_21835"/>
<dbReference type="Proteomes" id="UP000503278">
    <property type="component" value="Plasmid unnamed1"/>
</dbReference>
<dbReference type="InterPro" id="IPR058512">
    <property type="entry name" value="DUF8199"/>
</dbReference>
<dbReference type="Pfam" id="PF26622">
    <property type="entry name" value="DUF8199"/>
    <property type="match status" value="1"/>
</dbReference>
<dbReference type="EMBL" id="CP051683">
    <property type="protein sequence ID" value="QJD98599.1"/>
    <property type="molecule type" value="Genomic_DNA"/>
</dbReference>
<evidence type="ECO:0000313" key="2">
    <source>
        <dbReference type="Proteomes" id="UP000503278"/>
    </source>
</evidence>
<name>A0A7L5E8E4_9SPHI</name>
<accession>A0A7L5E8E4</accession>